<evidence type="ECO:0000313" key="4">
    <source>
        <dbReference type="Proteomes" id="UP000435357"/>
    </source>
</evidence>
<feature type="coiled-coil region" evidence="1">
    <location>
        <begin position="162"/>
        <end position="196"/>
    </location>
</feature>
<dbReference type="Pfam" id="PF03993">
    <property type="entry name" value="DUF349"/>
    <property type="match status" value="5"/>
</dbReference>
<keyword evidence="4" id="KW-1185">Reference proteome</keyword>
<dbReference type="RefSeq" id="WP_151166260.1">
    <property type="nucleotide sequence ID" value="NZ_WACR01000001.1"/>
</dbReference>
<keyword evidence="1" id="KW-0175">Coiled coil</keyword>
<proteinExistence type="predicted"/>
<protein>
    <submittedName>
        <fullName evidence="3">DUF349 domain-containing protein</fullName>
    </submittedName>
</protein>
<comment type="caution">
    <text evidence="3">The sequence shown here is derived from an EMBL/GenBank/DDBJ whole genome shotgun (WGS) entry which is preliminary data.</text>
</comment>
<dbReference type="OrthoDB" id="5422202at2"/>
<dbReference type="AlphaFoldDB" id="A0A6N6MAJ4"/>
<feature type="compositionally biased region" description="Basic and acidic residues" evidence="2">
    <location>
        <begin position="44"/>
        <end position="63"/>
    </location>
</feature>
<accession>A0A6N6MAJ4</accession>
<reference evidence="3 4" key="1">
    <citation type="submission" date="2019-09" db="EMBL/GenBank/DDBJ databases">
        <title>Genomes of Cryomorphaceae.</title>
        <authorList>
            <person name="Bowman J.P."/>
        </authorList>
    </citation>
    <scope>NUCLEOTIDE SEQUENCE [LARGE SCALE GENOMIC DNA]</scope>
    <source>
        <strain evidence="3 4">KCTC 52047</strain>
    </source>
</reference>
<dbReference type="InterPro" id="IPR007139">
    <property type="entry name" value="DUF349"/>
</dbReference>
<organism evidence="3 4">
    <name type="scientific">Salibacter halophilus</name>
    <dbReference type="NCBI Taxonomy" id="1803916"/>
    <lineage>
        <taxon>Bacteria</taxon>
        <taxon>Pseudomonadati</taxon>
        <taxon>Bacteroidota</taxon>
        <taxon>Flavobacteriia</taxon>
        <taxon>Flavobacteriales</taxon>
        <taxon>Salibacteraceae</taxon>
        <taxon>Salibacter</taxon>
    </lineage>
</organism>
<gene>
    <name evidence="3" type="ORF">F3059_01995</name>
</gene>
<sequence length="582" mass="70545">MTKADLNKQLEELLEKEMNNETAISAKDILANYQTLAAADHKTQLEEHLEKGGKKEEFSPKRDDEDEHFDELWAKFSQKKKTWEKELADVQQENYKHKLNIIDEIKDLTENEENVKRAFERMRELEEKWKELGSVPSQKFRELQNKYSRMRDEFFYNMRIYKELLEHDLKRNLQKKEELAEKMESLKEKKNIKEVDTLLKTYLKEWDEIGPTFREEWEKVRDRFRSAQHELFDKIKQHYQQVKDQHLENLERKKKLVDQLEKINEEEIETQKRWRKLTEKVKDLQKEWKTIGFAPKEENREVWERFQKAGDDFFEAKREYFANLKVEQDKNKSLKEEMIKEAQALEDSEDWKETKEKLIKLQKRWQKVGNAHQRDEQRLWKTFRSSCNKFFDRKKDYFANKDQREAENLEKKKAIIEKIEKFEPAGDYKKDLESLEDLTHEFNEVGFIPINQKSLIANAYRKAVREQYKKLGLDEEETKERLYKNKLEDLSHSSNSDRVLEREERKIRENISKLKSTLNRYETNISFVESSKGGESLLKDVKDKIESTRKQLENEEKKLDMLYRTQEDDEEDESVSEEETEN</sequence>
<evidence type="ECO:0000256" key="1">
    <source>
        <dbReference type="SAM" id="Coils"/>
    </source>
</evidence>
<feature type="region of interest" description="Disordered" evidence="2">
    <location>
        <begin position="44"/>
        <end position="66"/>
    </location>
</feature>
<evidence type="ECO:0000256" key="2">
    <source>
        <dbReference type="SAM" id="MobiDB-lite"/>
    </source>
</evidence>
<dbReference type="EMBL" id="WACR01000001">
    <property type="protein sequence ID" value="KAB1066272.1"/>
    <property type="molecule type" value="Genomic_DNA"/>
</dbReference>
<evidence type="ECO:0000313" key="3">
    <source>
        <dbReference type="EMBL" id="KAB1066272.1"/>
    </source>
</evidence>
<feature type="region of interest" description="Disordered" evidence="2">
    <location>
        <begin position="556"/>
        <end position="582"/>
    </location>
</feature>
<name>A0A6N6MAJ4_9FLAO</name>
<feature type="coiled-coil region" evidence="1">
    <location>
        <begin position="243"/>
        <end position="273"/>
    </location>
</feature>
<feature type="compositionally biased region" description="Acidic residues" evidence="2">
    <location>
        <begin position="567"/>
        <end position="582"/>
    </location>
</feature>
<dbReference type="Proteomes" id="UP000435357">
    <property type="component" value="Unassembled WGS sequence"/>
</dbReference>